<sequence length="349" mass="39375">MADQPPRPSPPEREITLADKVAFLSRPEAYPDDVEQVETRETHMSWVFLAGRRVYKLKKPIKYASRDGRSLRVRERLCREEVRLNRRLAETVYLGVASLDLTPGGDLVLRGGGQTQDWLVVMQRLPEHTMLDVAIARGTVTRSQVARIAERLTQFYRGLAPEHIAPEAYVAQFVREQEENRAVLTDPRFGLPSSRVEAVLARVMRNAPGLLEQRAREGRIVEGHGDLRPEHVCLSEPPVIIDCLEFSRALRQVDPFDELAFLSMECERLGAPWIGRQLIRCCAQALDDRPAAPLLAFYTAYRACLRARLALSHLLDSDASHPEKWQPLAQAYLAMAEKACTSLAPPAVR</sequence>
<protein>
    <recommendedName>
        <fullName evidence="3">Aminoglycoside phosphotransferase domain-containing protein</fullName>
    </recommendedName>
</protein>
<accession>A0ABT6VR30</accession>
<evidence type="ECO:0000313" key="1">
    <source>
        <dbReference type="EMBL" id="MDI5935226.1"/>
    </source>
</evidence>
<dbReference type="InterPro" id="IPR052732">
    <property type="entry name" value="Cell-binding_unc_protein"/>
</dbReference>
<comment type="caution">
    <text evidence="1">The sequence shown here is derived from an EMBL/GenBank/DDBJ whole genome shotgun (WGS) entry which is preliminary data.</text>
</comment>
<reference evidence="1 2" key="1">
    <citation type="submission" date="2023-04" db="EMBL/GenBank/DDBJ databases">
        <title>Halomonas strains isolated from rhizosphere soil.</title>
        <authorList>
            <person name="Xu L."/>
            <person name="Sun J.-Q."/>
        </authorList>
    </citation>
    <scope>NUCLEOTIDE SEQUENCE [LARGE SCALE GENOMIC DNA]</scope>
    <source>
        <strain evidence="1 2">LN1S58</strain>
    </source>
</reference>
<dbReference type="SUPFAM" id="SSF56112">
    <property type="entry name" value="Protein kinase-like (PK-like)"/>
    <property type="match status" value="1"/>
</dbReference>
<dbReference type="PANTHER" id="PTHR43883">
    <property type="entry name" value="SLR0207 PROTEIN"/>
    <property type="match status" value="1"/>
</dbReference>
<dbReference type="RefSeq" id="WP_282722673.1">
    <property type="nucleotide sequence ID" value="NZ_JASCQO010000041.1"/>
</dbReference>
<evidence type="ECO:0000313" key="2">
    <source>
        <dbReference type="Proteomes" id="UP001244242"/>
    </source>
</evidence>
<keyword evidence="2" id="KW-1185">Reference proteome</keyword>
<name>A0ABT6VR30_9GAMM</name>
<dbReference type="InterPro" id="IPR011009">
    <property type="entry name" value="Kinase-like_dom_sf"/>
</dbReference>
<proteinExistence type="predicted"/>
<dbReference type="PANTHER" id="PTHR43883:SF1">
    <property type="entry name" value="GLUCONOKINASE"/>
    <property type="match status" value="1"/>
</dbReference>
<gene>
    <name evidence="1" type="ORF">QLQ84_15635</name>
</gene>
<dbReference type="EMBL" id="JASCQO010000041">
    <property type="protein sequence ID" value="MDI5935226.1"/>
    <property type="molecule type" value="Genomic_DNA"/>
</dbReference>
<dbReference type="Proteomes" id="UP001244242">
    <property type="component" value="Unassembled WGS sequence"/>
</dbReference>
<organism evidence="1 2">
    <name type="scientific">Halomonas kalidii</name>
    <dbReference type="NCBI Taxonomy" id="3043293"/>
    <lineage>
        <taxon>Bacteria</taxon>
        <taxon>Pseudomonadati</taxon>
        <taxon>Pseudomonadota</taxon>
        <taxon>Gammaproteobacteria</taxon>
        <taxon>Oceanospirillales</taxon>
        <taxon>Halomonadaceae</taxon>
        <taxon>Halomonas</taxon>
    </lineage>
</organism>
<evidence type="ECO:0008006" key="3">
    <source>
        <dbReference type="Google" id="ProtNLM"/>
    </source>
</evidence>